<evidence type="ECO:0000256" key="1">
    <source>
        <dbReference type="SAM" id="SignalP"/>
    </source>
</evidence>
<organism evidence="3 4">
    <name type="scientific">Parabacteroides segnis</name>
    <dbReference type="NCBI Taxonomy" id="2763058"/>
    <lineage>
        <taxon>Bacteria</taxon>
        <taxon>Pseudomonadati</taxon>
        <taxon>Bacteroidota</taxon>
        <taxon>Bacteroidia</taxon>
        <taxon>Bacteroidales</taxon>
        <taxon>Tannerellaceae</taxon>
        <taxon>Parabacteroides</taxon>
    </lineage>
</organism>
<keyword evidence="1" id="KW-0732">Signal</keyword>
<protein>
    <submittedName>
        <fullName evidence="3">Right-handed parallel beta-helix repeat-containing protein</fullName>
    </submittedName>
</protein>
<dbReference type="Pfam" id="PF13229">
    <property type="entry name" value="Beta_helix"/>
    <property type="match status" value="1"/>
</dbReference>
<proteinExistence type="predicted"/>
<dbReference type="RefSeq" id="WP_186959049.1">
    <property type="nucleotide sequence ID" value="NZ_JACOOI010000007.1"/>
</dbReference>
<feature type="domain" description="Right handed beta helix" evidence="2">
    <location>
        <begin position="186"/>
        <end position="332"/>
    </location>
</feature>
<dbReference type="Proteomes" id="UP000644010">
    <property type="component" value="Unassembled WGS sequence"/>
</dbReference>
<dbReference type="InterPro" id="IPR011050">
    <property type="entry name" value="Pectin_lyase_fold/virulence"/>
</dbReference>
<evidence type="ECO:0000313" key="4">
    <source>
        <dbReference type="Proteomes" id="UP000644010"/>
    </source>
</evidence>
<dbReference type="EMBL" id="JACOOI010000007">
    <property type="protein sequence ID" value="MBC5642919.1"/>
    <property type="molecule type" value="Genomic_DNA"/>
</dbReference>
<feature type="chain" id="PRO_5045124769" evidence="1">
    <location>
        <begin position="28"/>
        <end position="510"/>
    </location>
</feature>
<comment type="caution">
    <text evidence="3">The sequence shown here is derived from an EMBL/GenBank/DDBJ whole genome shotgun (WGS) entry which is preliminary data.</text>
</comment>
<dbReference type="InterPro" id="IPR039448">
    <property type="entry name" value="Beta_helix"/>
</dbReference>
<dbReference type="SMART" id="SM00710">
    <property type="entry name" value="PbH1"/>
    <property type="match status" value="7"/>
</dbReference>
<dbReference type="InterPro" id="IPR012334">
    <property type="entry name" value="Pectin_lyas_fold"/>
</dbReference>
<accession>A0ABR7E1A2</accession>
<name>A0ABR7E1A2_9BACT</name>
<dbReference type="Gene3D" id="2.160.20.10">
    <property type="entry name" value="Single-stranded right-handed beta-helix, Pectin lyase-like"/>
    <property type="match status" value="1"/>
</dbReference>
<feature type="signal peptide" evidence="1">
    <location>
        <begin position="1"/>
        <end position="27"/>
    </location>
</feature>
<reference evidence="3 4" key="1">
    <citation type="submission" date="2020-08" db="EMBL/GenBank/DDBJ databases">
        <title>Genome public.</title>
        <authorList>
            <person name="Liu C."/>
            <person name="Sun Q."/>
        </authorList>
    </citation>
    <scope>NUCLEOTIDE SEQUENCE [LARGE SCALE GENOMIC DNA]</scope>
    <source>
        <strain evidence="3 4">BX2</strain>
    </source>
</reference>
<dbReference type="SUPFAM" id="SSF51126">
    <property type="entry name" value="Pectin lyase-like"/>
    <property type="match status" value="1"/>
</dbReference>
<gene>
    <name evidence="3" type="ORF">H8S77_08465</name>
</gene>
<keyword evidence="4" id="KW-1185">Reference proteome</keyword>
<evidence type="ECO:0000313" key="3">
    <source>
        <dbReference type="EMBL" id="MBC5642919.1"/>
    </source>
</evidence>
<evidence type="ECO:0000259" key="2">
    <source>
        <dbReference type="Pfam" id="PF13229"/>
    </source>
</evidence>
<dbReference type="PROSITE" id="PS51257">
    <property type="entry name" value="PROKAR_LIPOPROTEIN"/>
    <property type="match status" value="1"/>
</dbReference>
<dbReference type="InterPro" id="IPR006626">
    <property type="entry name" value="PbH1"/>
</dbReference>
<sequence length="510" mass="56351">MKKKNINSLLLSLFALLLLGCSGNTSSCYYLDAMNGDDNKNGHSVDNAWKSLSKLKNVRLKPGDKVLLKRGGSFPGELEISGQGTPDNRIYIDAYGEGSKPCIVGYDNSLYAVRIYNSDYVTLRNVEIVNTGKERKPFRTGLKIECRDYGVSHNIVIDGVEVRDVNGSLVKEEGGGSGILVVNGGEDIVSVFDSLTIENCRILRCSRNAMIWLGYSSRENWHPSKYTVVRNNLIEEVPGDGIVPIGCDSTLIEYNVMRNCPAILPDTEAAAGIWPWSCDNTIIQFNEVSDHKAPWDAQGFDSDWNCENTVIQYNYSHDNEGGMVLICNSGESPASFNRGNIGTVVRYNVSINDAIRTRQTRVGTFSPTVHVAGPVKNTTICNNIFHVNKKPEGKVDRSVITLDSWGGYADSTLIKSNVFYTPEVTTINLTESTNNVFEANYYLGRFTFKPEDPQAKTFSDVYQEILEADPSGFGGLSMLFETMDIAGAKGTFVNQEAIRNLFDKLGNMDK</sequence>